<dbReference type="STRING" id="966.BTA35_0211220"/>
<proteinExistence type="predicted"/>
<sequence length="193" mass="22261">MNAKLETVLQKIDQCNHQDPNQDIDQGKQVAKEWLYGQRMSERLTQFEPDASELLQIAARGQHIQRWSIPRSDYPEGRVGYKHWRTDLGKFHGEKTAELMLQAGYSEQDAERVKALLQKKGLKQDTEVQTLEDVICLVFLEHYLAPFAEKHSEPKLITIIQKTWSKMSEKGHQAALKISYQPEHLALIQKALA</sequence>
<dbReference type="InterPro" id="IPR025255">
    <property type="entry name" value="DUF4202"/>
</dbReference>
<dbReference type="EMBL" id="MTSD02000004">
    <property type="protein sequence ID" value="OOV86861.1"/>
    <property type="molecule type" value="Genomic_DNA"/>
</dbReference>
<evidence type="ECO:0008006" key="3">
    <source>
        <dbReference type="Google" id="ProtNLM"/>
    </source>
</evidence>
<organism evidence="1 2">
    <name type="scientific">Oceanospirillum linum</name>
    <dbReference type="NCBI Taxonomy" id="966"/>
    <lineage>
        <taxon>Bacteria</taxon>
        <taxon>Pseudomonadati</taxon>
        <taxon>Pseudomonadota</taxon>
        <taxon>Gammaproteobacteria</taxon>
        <taxon>Oceanospirillales</taxon>
        <taxon>Oceanospirillaceae</taxon>
        <taxon>Oceanospirillum</taxon>
    </lineage>
</organism>
<comment type="caution">
    <text evidence="1">The sequence shown here is derived from an EMBL/GenBank/DDBJ whole genome shotgun (WGS) entry which is preliminary data.</text>
</comment>
<reference evidence="1" key="1">
    <citation type="submission" date="2017-02" db="EMBL/GenBank/DDBJ databases">
        <title>Draft Genome Sequence of the Salt Water Bacterium Oceanospirillum linum ATCC 11336.</title>
        <authorList>
            <person name="Trachtenberg A.M."/>
            <person name="Carney J.G."/>
            <person name="Linnane J.D."/>
            <person name="Rheaume B.A."/>
            <person name="Pitts N.L."/>
            <person name="Mykles D.L."/>
            <person name="Maclea K.S."/>
        </authorList>
    </citation>
    <scope>NUCLEOTIDE SEQUENCE [LARGE SCALE GENOMIC DNA]</scope>
    <source>
        <strain evidence="1">ATCC 11336</strain>
    </source>
</reference>
<dbReference type="RefSeq" id="WP_078319912.1">
    <property type="nucleotide sequence ID" value="NZ_FXTS01000005.1"/>
</dbReference>
<name>A0A1T1HAI3_OCELI</name>
<dbReference type="Pfam" id="PF13875">
    <property type="entry name" value="DUF4202"/>
    <property type="match status" value="1"/>
</dbReference>
<dbReference type="AlphaFoldDB" id="A0A1T1HAI3"/>
<evidence type="ECO:0000313" key="2">
    <source>
        <dbReference type="Proteomes" id="UP000190064"/>
    </source>
</evidence>
<accession>A0A1T1HAI3</accession>
<dbReference type="Proteomes" id="UP000190064">
    <property type="component" value="Unassembled WGS sequence"/>
</dbReference>
<evidence type="ECO:0000313" key="1">
    <source>
        <dbReference type="EMBL" id="OOV86861.1"/>
    </source>
</evidence>
<dbReference type="PANTHER" id="PTHR41729">
    <property type="entry name" value="GLUTAMYL-TRNA SYNTHETASE"/>
    <property type="match status" value="1"/>
</dbReference>
<protein>
    <recommendedName>
        <fullName evidence="3">DUF4202 domain-containing protein</fullName>
    </recommendedName>
</protein>
<keyword evidence="2" id="KW-1185">Reference proteome</keyword>
<dbReference type="PANTHER" id="PTHR41729:SF1">
    <property type="entry name" value="GLUTAMYL-TRNA SYNTHETASE"/>
    <property type="match status" value="1"/>
</dbReference>
<gene>
    <name evidence="1" type="ORF">BTA35_0211220</name>
</gene>